<dbReference type="PANTHER" id="PTHR10381:SF11">
    <property type="entry name" value="ATP-DEPENDENT CLP PROTEASE PROTEOLYTIC SUBUNIT, MITOCHONDRIAL"/>
    <property type="match status" value="1"/>
</dbReference>
<dbReference type="SUPFAM" id="SSF52096">
    <property type="entry name" value="ClpP/crotonase"/>
    <property type="match status" value="1"/>
</dbReference>
<gene>
    <name evidence="3" type="ORF">SAMN02745166_05103</name>
</gene>
<feature type="signal peptide" evidence="2">
    <location>
        <begin position="1"/>
        <end position="25"/>
    </location>
</feature>
<dbReference type="GO" id="GO:0009368">
    <property type="term" value="C:endopeptidase Clp complex"/>
    <property type="evidence" value="ECO:0007669"/>
    <property type="project" value="TreeGrafter"/>
</dbReference>
<organism evidence="3 4">
    <name type="scientific">Prosthecobacter debontii</name>
    <dbReference type="NCBI Taxonomy" id="48467"/>
    <lineage>
        <taxon>Bacteria</taxon>
        <taxon>Pseudomonadati</taxon>
        <taxon>Verrucomicrobiota</taxon>
        <taxon>Verrucomicrobiia</taxon>
        <taxon>Verrucomicrobiales</taxon>
        <taxon>Verrucomicrobiaceae</taxon>
        <taxon>Prosthecobacter</taxon>
    </lineage>
</organism>
<evidence type="ECO:0000313" key="4">
    <source>
        <dbReference type="Proteomes" id="UP000190774"/>
    </source>
</evidence>
<dbReference type="PANTHER" id="PTHR10381">
    <property type="entry name" value="ATP-DEPENDENT CLP PROTEASE PROTEOLYTIC SUBUNIT"/>
    <property type="match status" value="1"/>
</dbReference>
<keyword evidence="2" id="KW-0732">Signal</keyword>
<evidence type="ECO:0000256" key="1">
    <source>
        <dbReference type="SAM" id="Coils"/>
    </source>
</evidence>
<keyword evidence="3" id="KW-0645">Protease</keyword>
<dbReference type="GO" id="GO:0006515">
    <property type="term" value="P:protein quality control for misfolded or incompletely synthesized proteins"/>
    <property type="evidence" value="ECO:0007669"/>
    <property type="project" value="TreeGrafter"/>
</dbReference>
<dbReference type="InterPro" id="IPR029045">
    <property type="entry name" value="ClpP/crotonase-like_dom_sf"/>
</dbReference>
<keyword evidence="3" id="KW-0378">Hydrolase</keyword>
<feature type="coiled-coil region" evidence="1">
    <location>
        <begin position="106"/>
        <end position="142"/>
    </location>
</feature>
<name>A0A1T4Z5M0_9BACT</name>
<dbReference type="Pfam" id="PF00574">
    <property type="entry name" value="CLP_protease"/>
    <property type="match status" value="1"/>
</dbReference>
<dbReference type="Proteomes" id="UP000190774">
    <property type="component" value="Unassembled WGS sequence"/>
</dbReference>
<sequence>MYNLDVMNRAHLLVFSMLGSSVALADIPLGEVVPVKLPPTVKTVPEVTAPAEKPANPVAKAAGDLVEAAVVKAAEQSQKPDPLETIKAETAKLVAEREKITAQMALDQALQDEKFAERKRAMAEIQMRIDEMETQMDLAETEERTKNAAATLALRLKGEKLGLESLAAKNEVDTEGYRMKQEENAIRRQTSALALEIELQQKQSEARTYAGAKTPTYLKDPLQGRKLILSDRTIPLNGVITSKTADSLADRIAYFNNRDAEAPIFIVIDDCPGGSVMAGYKIIKAMHGSKAPVYTVVKSFAASMAACITTVSKRSFAYPNAIILHHQLSAGVMGNLTQQRESVKELEEWWKRLADPVAEKMGITREEFITRMYKKSSTGDWNEFADDAQKLGWVDTIVDEIEETALLRHPDTQQPATTTLIRTAGVDAIDNGVVEAKDEHGRPAAMLPRLNPLDAYWMYNPDGFYRMQ</sequence>
<dbReference type="Gene3D" id="3.90.226.10">
    <property type="entry name" value="2-enoyl-CoA Hydratase, Chain A, domain 1"/>
    <property type="match status" value="1"/>
</dbReference>
<accession>A0A1T4Z5M0</accession>
<keyword evidence="4" id="KW-1185">Reference proteome</keyword>
<dbReference type="GO" id="GO:0051117">
    <property type="term" value="F:ATPase binding"/>
    <property type="evidence" value="ECO:0007669"/>
    <property type="project" value="TreeGrafter"/>
</dbReference>
<protein>
    <submittedName>
        <fullName evidence="3">ATP-dependent Clp protease, protease subunit</fullName>
    </submittedName>
</protein>
<dbReference type="EMBL" id="FUYE01000034">
    <property type="protein sequence ID" value="SKB09158.1"/>
    <property type="molecule type" value="Genomic_DNA"/>
</dbReference>
<feature type="chain" id="PRO_5013182502" evidence="2">
    <location>
        <begin position="26"/>
        <end position="468"/>
    </location>
</feature>
<evidence type="ECO:0000313" key="3">
    <source>
        <dbReference type="EMBL" id="SKB09158.1"/>
    </source>
</evidence>
<proteinExistence type="predicted"/>
<dbReference type="GO" id="GO:0004252">
    <property type="term" value="F:serine-type endopeptidase activity"/>
    <property type="evidence" value="ECO:0007669"/>
    <property type="project" value="TreeGrafter"/>
</dbReference>
<dbReference type="AlphaFoldDB" id="A0A1T4Z5M0"/>
<keyword evidence="1" id="KW-0175">Coiled coil</keyword>
<dbReference type="STRING" id="48467.SAMN02745166_05103"/>
<reference evidence="4" key="1">
    <citation type="submission" date="2017-02" db="EMBL/GenBank/DDBJ databases">
        <authorList>
            <person name="Varghese N."/>
            <person name="Submissions S."/>
        </authorList>
    </citation>
    <scope>NUCLEOTIDE SEQUENCE [LARGE SCALE GENOMIC DNA]</scope>
    <source>
        <strain evidence="4">ATCC 700200</strain>
    </source>
</reference>
<evidence type="ECO:0000256" key="2">
    <source>
        <dbReference type="SAM" id="SignalP"/>
    </source>
</evidence>
<dbReference type="OrthoDB" id="177753at2"/>
<dbReference type="GO" id="GO:0004176">
    <property type="term" value="F:ATP-dependent peptidase activity"/>
    <property type="evidence" value="ECO:0007669"/>
    <property type="project" value="TreeGrafter"/>
</dbReference>
<dbReference type="InterPro" id="IPR023562">
    <property type="entry name" value="ClpP/TepA"/>
</dbReference>